<dbReference type="Gene3D" id="3.30.1240.10">
    <property type="match status" value="1"/>
</dbReference>
<dbReference type="Gene3D" id="3.40.50.1000">
    <property type="entry name" value="HAD superfamily/HAD-like"/>
    <property type="match status" value="1"/>
</dbReference>
<dbReference type="PANTHER" id="PTHR10000:SF8">
    <property type="entry name" value="HAD SUPERFAMILY HYDROLASE-LIKE, TYPE 3"/>
    <property type="match status" value="1"/>
</dbReference>
<evidence type="ECO:0000313" key="1">
    <source>
        <dbReference type="EMBL" id="GGC42389.1"/>
    </source>
</evidence>
<organism evidence="1 2">
    <name type="scientific">Belliella aquatica</name>
    <dbReference type="NCBI Taxonomy" id="1323734"/>
    <lineage>
        <taxon>Bacteria</taxon>
        <taxon>Pseudomonadati</taxon>
        <taxon>Bacteroidota</taxon>
        <taxon>Cytophagia</taxon>
        <taxon>Cytophagales</taxon>
        <taxon>Cyclobacteriaceae</taxon>
        <taxon>Belliella</taxon>
    </lineage>
</organism>
<evidence type="ECO:0000313" key="2">
    <source>
        <dbReference type="Proteomes" id="UP000635885"/>
    </source>
</evidence>
<name>A0ABQ1MMN0_9BACT</name>
<dbReference type="SUPFAM" id="SSF56784">
    <property type="entry name" value="HAD-like"/>
    <property type="match status" value="1"/>
</dbReference>
<comment type="caution">
    <text evidence="1">The sequence shown here is derived from an EMBL/GenBank/DDBJ whole genome shotgun (WGS) entry which is preliminary data.</text>
</comment>
<reference evidence="2" key="1">
    <citation type="journal article" date="2019" name="Int. J. Syst. Evol. Microbiol.">
        <title>The Global Catalogue of Microorganisms (GCM) 10K type strain sequencing project: providing services to taxonomists for standard genome sequencing and annotation.</title>
        <authorList>
            <consortium name="The Broad Institute Genomics Platform"/>
            <consortium name="The Broad Institute Genome Sequencing Center for Infectious Disease"/>
            <person name="Wu L."/>
            <person name="Ma J."/>
        </authorList>
    </citation>
    <scope>NUCLEOTIDE SEQUENCE [LARGE SCALE GENOMIC DNA]</scope>
    <source>
        <strain evidence="2">CGMCC 1.12479</strain>
    </source>
</reference>
<protein>
    <submittedName>
        <fullName evidence="1">Uncharacterized protein</fullName>
    </submittedName>
</protein>
<dbReference type="Proteomes" id="UP000635885">
    <property type="component" value="Unassembled WGS sequence"/>
</dbReference>
<dbReference type="RefSeq" id="WP_188442629.1">
    <property type="nucleotide sequence ID" value="NZ_BMFD01000006.1"/>
</dbReference>
<dbReference type="Pfam" id="PF08282">
    <property type="entry name" value="Hydrolase_3"/>
    <property type="match status" value="1"/>
</dbReference>
<dbReference type="EMBL" id="BMFD01000006">
    <property type="protein sequence ID" value="GGC42389.1"/>
    <property type="molecule type" value="Genomic_DNA"/>
</dbReference>
<accession>A0ABQ1MMN0</accession>
<dbReference type="InterPro" id="IPR000150">
    <property type="entry name" value="Cof"/>
</dbReference>
<gene>
    <name evidence="1" type="ORF">GCM10010993_21230</name>
</gene>
<dbReference type="CDD" id="cd07516">
    <property type="entry name" value="HAD_Pase"/>
    <property type="match status" value="1"/>
</dbReference>
<sequence>MQIKAICTDIDGTLLNGDRVLSPRLLQAIARLPKDFPIILASSRMPDAMRHLQQDMGRLGEPLICYNGGFVIHDEQKEIIDDVSISLDHCEALVKIAKGTQVHVSLYQGEDWFEPQYDYWAEREARNTRVDPTVQPLDQVLALWKSRKKGAHKVMCMGPAEEIDFFFQNAQQHLGEDLHLYRSKDTYIEIAPKSISKASALELLLDRKYQIRMDEVMAFGDNYNDIEMLQAVGMGVAVGNARAEVKAISDRVTLSNKEDGVAVMIEEVLLG</sequence>
<dbReference type="InterPro" id="IPR023214">
    <property type="entry name" value="HAD_sf"/>
</dbReference>
<dbReference type="PANTHER" id="PTHR10000">
    <property type="entry name" value="PHOSPHOSERINE PHOSPHATASE"/>
    <property type="match status" value="1"/>
</dbReference>
<dbReference type="NCBIfam" id="TIGR01484">
    <property type="entry name" value="HAD-SF-IIB"/>
    <property type="match status" value="1"/>
</dbReference>
<keyword evidence="2" id="KW-1185">Reference proteome</keyword>
<proteinExistence type="predicted"/>
<dbReference type="PROSITE" id="PS01228">
    <property type="entry name" value="COF_1"/>
    <property type="match status" value="1"/>
</dbReference>
<dbReference type="InterPro" id="IPR006379">
    <property type="entry name" value="HAD-SF_hydro_IIB"/>
</dbReference>
<dbReference type="SFLD" id="SFLDS00003">
    <property type="entry name" value="Haloacid_Dehalogenase"/>
    <property type="match status" value="1"/>
</dbReference>
<dbReference type="SFLD" id="SFLDG01144">
    <property type="entry name" value="C2.B.4:_PGP_Like"/>
    <property type="match status" value="1"/>
</dbReference>
<dbReference type="InterPro" id="IPR036412">
    <property type="entry name" value="HAD-like_sf"/>
</dbReference>
<dbReference type="SFLD" id="SFLDG01140">
    <property type="entry name" value="C2.B:_Phosphomannomutase_and_P"/>
    <property type="match status" value="1"/>
</dbReference>
<dbReference type="NCBIfam" id="TIGR00099">
    <property type="entry name" value="Cof-subfamily"/>
    <property type="match status" value="1"/>
</dbReference>